<dbReference type="AlphaFoldDB" id="A0A238ZND8"/>
<keyword evidence="2" id="KW-1185">Reference proteome</keyword>
<dbReference type="EMBL" id="FZNR01000006">
    <property type="protein sequence ID" value="SNR84679.1"/>
    <property type="molecule type" value="Genomic_DNA"/>
</dbReference>
<dbReference type="RefSeq" id="WP_089294369.1">
    <property type="nucleotide sequence ID" value="NZ_BOMU01000053.1"/>
</dbReference>
<dbReference type="Proteomes" id="UP000198415">
    <property type="component" value="Unassembled WGS sequence"/>
</dbReference>
<accession>A0A238ZND8</accession>
<dbReference type="InterPro" id="IPR056510">
    <property type="entry name" value="WapI"/>
</dbReference>
<protein>
    <submittedName>
        <fullName evidence="1">Uncharacterized protein</fullName>
    </submittedName>
</protein>
<dbReference type="OrthoDB" id="7210783at2"/>
<proteinExistence type="predicted"/>
<reference evidence="1 2" key="1">
    <citation type="submission" date="2017-06" db="EMBL/GenBank/DDBJ databases">
        <authorList>
            <person name="Kim H.J."/>
            <person name="Triplett B.A."/>
        </authorList>
    </citation>
    <scope>NUCLEOTIDE SEQUENCE [LARGE SCALE GENOMIC DNA]</scope>
    <source>
        <strain evidence="1 2">DSM 43151</strain>
    </source>
</reference>
<dbReference type="Pfam" id="PF24716">
    <property type="entry name" value="WapI"/>
    <property type="match status" value="1"/>
</dbReference>
<name>A0A238ZND8_9ACTN</name>
<gene>
    <name evidence="1" type="ORF">SAMN06264365_106163</name>
</gene>
<evidence type="ECO:0000313" key="1">
    <source>
        <dbReference type="EMBL" id="SNR84679.1"/>
    </source>
</evidence>
<evidence type="ECO:0000313" key="2">
    <source>
        <dbReference type="Proteomes" id="UP000198415"/>
    </source>
</evidence>
<sequence>MEIASETGGWLRMRPLRYEFEAAPGDPTEDWLVVSVAAAGLDGHTWQSESPCLTVAETIELADWLHGRDDSDELAFIEPNVAFRQLPAEPGEHLLEVAFSHESLPPWLPGTGLNRVHRIQLEVSEDALARAAGDWSAEIGAFPPRSDLAAW</sequence>
<organism evidence="1 2">
    <name type="scientific">Actinoplanes regularis</name>
    <dbReference type="NCBI Taxonomy" id="52697"/>
    <lineage>
        <taxon>Bacteria</taxon>
        <taxon>Bacillati</taxon>
        <taxon>Actinomycetota</taxon>
        <taxon>Actinomycetes</taxon>
        <taxon>Micromonosporales</taxon>
        <taxon>Micromonosporaceae</taxon>
        <taxon>Actinoplanes</taxon>
    </lineage>
</organism>